<sequence>MKFYSLFAFAMYLGTSVATINCRTSVPGGSRNICSNTSPAWAGCDRFCPEHCGSGSRTRACIYKGAAGGDYDCWCT</sequence>
<dbReference type="OrthoDB" id="4966065at2759"/>
<reference evidence="2" key="1">
    <citation type="journal article" date="2021" name="Nat. Commun.">
        <title>Genetic determinants of endophytism in the Arabidopsis root mycobiome.</title>
        <authorList>
            <person name="Mesny F."/>
            <person name="Miyauchi S."/>
            <person name="Thiergart T."/>
            <person name="Pickel B."/>
            <person name="Atanasova L."/>
            <person name="Karlsson M."/>
            <person name="Huettel B."/>
            <person name="Barry K.W."/>
            <person name="Haridas S."/>
            <person name="Chen C."/>
            <person name="Bauer D."/>
            <person name="Andreopoulos W."/>
            <person name="Pangilinan J."/>
            <person name="LaButti K."/>
            <person name="Riley R."/>
            <person name="Lipzen A."/>
            <person name="Clum A."/>
            <person name="Drula E."/>
            <person name="Henrissat B."/>
            <person name="Kohler A."/>
            <person name="Grigoriev I.V."/>
            <person name="Martin F.M."/>
            <person name="Hacquard S."/>
        </authorList>
    </citation>
    <scope>NUCLEOTIDE SEQUENCE</scope>
    <source>
        <strain evidence="2">MPI-CAGE-AT-0147</strain>
    </source>
</reference>
<gene>
    <name evidence="2" type="ORF">EDB81DRAFT_812193</name>
</gene>
<feature type="chain" id="PRO_5040393644" evidence="1">
    <location>
        <begin position="19"/>
        <end position="76"/>
    </location>
</feature>
<feature type="signal peptide" evidence="1">
    <location>
        <begin position="1"/>
        <end position="18"/>
    </location>
</feature>
<keyword evidence="1" id="KW-0732">Signal</keyword>
<accession>A0A9P9DSI5</accession>
<dbReference type="AlphaFoldDB" id="A0A9P9DSI5"/>
<name>A0A9P9DSI5_9HYPO</name>
<proteinExistence type="predicted"/>
<dbReference type="EMBL" id="JAGMUV010000022">
    <property type="protein sequence ID" value="KAH7124242.1"/>
    <property type="molecule type" value="Genomic_DNA"/>
</dbReference>
<protein>
    <submittedName>
        <fullName evidence="2">Uncharacterized protein</fullName>
    </submittedName>
</protein>
<evidence type="ECO:0000256" key="1">
    <source>
        <dbReference type="SAM" id="SignalP"/>
    </source>
</evidence>
<dbReference type="Proteomes" id="UP000738349">
    <property type="component" value="Unassembled WGS sequence"/>
</dbReference>
<evidence type="ECO:0000313" key="3">
    <source>
        <dbReference type="Proteomes" id="UP000738349"/>
    </source>
</evidence>
<keyword evidence="3" id="KW-1185">Reference proteome</keyword>
<organism evidence="2 3">
    <name type="scientific">Dactylonectria macrodidyma</name>
    <dbReference type="NCBI Taxonomy" id="307937"/>
    <lineage>
        <taxon>Eukaryota</taxon>
        <taxon>Fungi</taxon>
        <taxon>Dikarya</taxon>
        <taxon>Ascomycota</taxon>
        <taxon>Pezizomycotina</taxon>
        <taxon>Sordariomycetes</taxon>
        <taxon>Hypocreomycetidae</taxon>
        <taxon>Hypocreales</taxon>
        <taxon>Nectriaceae</taxon>
        <taxon>Dactylonectria</taxon>
    </lineage>
</organism>
<evidence type="ECO:0000313" key="2">
    <source>
        <dbReference type="EMBL" id="KAH7124242.1"/>
    </source>
</evidence>
<comment type="caution">
    <text evidence="2">The sequence shown here is derived from an EMBL/GenBank/DDBJ whole genome shotgun (WGS) entry which is preliminary data.</text>
</comment>